<dbReference type="AlphaFoldDB" id="A0A225NZX5"/>
<evidence type="ECO:0000313" key="2">
    <source>
        <dbReference type="EMBL" id="OWU77616.1"/>
    </source>
</evidence>
<accession>A0A225NZX5</accession>
<dbReference type="Proteomes" id="UP000215377">
    <property type="component" value="Unassembled WGS sequence"/>
</dbReference>
<comment type="caution">
    <text evidence="2">The sequence shown here is derived from an EMBL/GenBank/DDBJ whole genome shotgun (WGS) entry which is preliminary data.</text>
</comment>
<proteinExistence type="predicted"/>
<gene>
    <name evidence="2" type="ORF">ATO3_02740</name>
</gene>
<dbReference type="EMBL" id="AQQR01000001">
    <property type="protein sequence ID" value="OWU77616.1"/>
    <property type="molecule type" value="Genomic_DNA"/>
</dbReference>
<dbReference type="RefSeq" id="WP_088648251.1">
    <property type="nucleotide sequence ID" value="NZ_AQQR01000001.1"/>
</dbReference>
<evidence type="ECO:0008006" key="4">
    <source>
        <dbReference type="Google" id="ProtNLM"/>
    </source>
</evidence>
<name>A0A225NZX5_9RHOB</name>
<reference evidence="2 3" key="1">
    <citation type="submission" date="2013-04" db="EMBL/GenBank/DDBJ databases">
        <title>Oceanicola sp. 22II1-22F33 Genome Sequencing.</title>
        <authorList>
            <person name="Lai Q."/>
            <person name="Li G."/>
            <person name="Shao Z."/>
        </authorList>
    </citation>
    <scope>NUCLEOTIDE SEQUENCE [LARGE SCALE GENOMIC DNA]</scope>
    <source>
        <strain evidence="2 3">22II1-22F33</strain>
    </source>
</reference>
<feature type="compositionally biased region" description="Basic and acidic residues" evidence="1">
    <location>
        <begin position="115"/>
        <end position="135"/>
    </location>
</feature>
<dbReference type="Pfam" id="PF10065">
    <property type="entry name" value="DUF2303"/>
    <property type="match status" value="1"/>
</dbReference>
<organism evidence="2 3">
    <name type="scientific">Marinibacterium profundimaris</name>
    <dbReference type="NCBI Taxonomy" id="1679460"/>
    <lineage>
        <taxon>Bacteria</taxon>
        <taxon>Pseudomonadati</taxon>
        <taxon>Pseudomonadota</taxon>
        <taxon>Alphaproteobacteria</taxon>
        <taxon>Rhodobacterales</taxon>
        <taxon>Paracoccaceae</taxon>
        <taxon>Marinibacterium</taxon>
    </lineage>
</organism>
<sequence>MDKTEDIPEGRDPIRELDAVIEAERISAPVVEGHNGDKILMLPRGFTTQIVEDEFALPPHIAASVTVDKADSHIAYINRFRDDNSILLADHDSGKIIARLDWHTHNAEGSPLSQRLEDAPPAPRHEDAPLAPRQDRHRTTFILRASEEYARWNEFEGKMHSQEEFARFLEENAVDIGDPEPSVMIEISRDLEASQGAKFSSKTRLENGDRAFTYETETHVKGDIVIPRSFYLNIPLYYGEDPVQLECLFRWRPTPAGLQLGFAWRRVEYMRRAYFEQIATRISEETGLPLFFGRTGGN</sequence>
<dbReference type="OrthoDB" id="7822597at2"/>
<feature type="region of interest" description="Disordered" evidence="1">
    <location>
        <begin position="108"/>
        <end position="135"/>
    </location>
</feature>
<keyword evidence="3" id="KW-1185">Reference proteome</keyword>
<evidence type="ECO:0000256" key="1">
    <source>
        <dbReference type="SAM" id="MobiDB-lite"/>
    </source>
</evidence>
<protein>
    <recommendedName>
        <fullName evidence="4">DUF2303 family protein</fullName>
    </recommendedName>
</protein>
<dbReference type="InterPro" id="IPR019276">
    <property type="entry name" value="DUF2303"/>
</dbReference>
<evidence type="ECO:0000313" key="3">
    <source>
        <dbReference type="Proteomes" id="UP000215377"/>
    </source>
</evidence>